<comment type="similarity">
    <text evidence="1">Belongs to the methylmalonyl-CoA epimerase family.</text>
</comment>
<name>A0A3M8CHJ0_9BACL</name>
<keyword evidence="2" id="KW-0479">Metal-binding</keyword>
<feature type="domain" description="VOC" evidence="3">
    <location>
        <begin position="6"/>
        <end position="134"/>
    </location>
</feature>
<accession>A0A3M8CHJ0</accession>
<dbReference type="GO" id="GO:0046491">
    <property type="term" value="P:L-methylmalonyl-CoA metabolic process"/>
    <property type="evidence" value="ECO:0007669"/>
    <property type="project" value="TreeGrafter"/>
</dbReference>
<dbReference type="PROSITE" id="PS51819">
    <property type="entry name" value="VOC"/>
    <property type="match status" value="1"/>
</dbReference>
<sequence>MTAPNKIAHIGIAVKSLEETLSFYTEHLGLKLLGTEVVPSEQVKVAFLEIGESRIELLEPLTSESAIAKFIEKRGEGIHHIALDVEDVQARLDRLKEDGVPLIHEQPKEGAHNAMIAFLHPKAAHGVLYELCQYPSKGEEHLD</sequence>
<dbReference type="AlphaFoldDB" id="A0A3M8CHJ0"/>
<reference evidence="4 5" key="1">
    <citation type="submission" date="2018-10" db="EMBL/GenBank/DDBJ databases">
        <title>Phylogenomics of Brevibacillus.</title>
        <authorList>
            <person name="Dunlap C."/>
        </authorList>
    </citation>
    <scope>NUCLEOTIDE SEQUENCE [LARGE SCALE GENOMIC DNA]</scope>
    <source>
        <strain evidence="4 5">JCM 15085</strain>
    </source>
</reference>
<dbReference type="Pfam" id="PF13669">
    <property type="entry name" value="Glyoxalase_4"/>
    <property type="match status" value="1"/>
</dbReference>
<proteinExistence type="inferred from homology"/>
<evidence type="ECO:0000259" key="3">
    <source>
        <dbReference type="PROSITE" id="PS51819"/>
    </source>
</evidence>
<dbReference type="GO" id="GO:0004493">
    <property type="term" value="F:methylmalonyl-CoA epimerase activity"/>
    <property type="evidence" value="ECO:0007669"/>
    <property type="project" value="UniProtKB-EC"/>
</dbReference>
<gene>
    <name evidence="4" type="primary">mce</name>
    <name evidence="4" type="ORF">EDM58_19360</name>
</gene>
<dbReference type="PANTHER" id="PTHR43048:SF3">
    <property type="entry name" value="METHYLMALONYL-COA EPIMERASE, MITOCHONDRIAL"/>
    <property type="match status" value="1"/>
</dbReference>
<dbReference type="InterPro" id="IPR037523">
    <property type="entry name" value="VOC_core"/>
</dbReference>
<organism evidence="4 5">
    <name type="scientific">Brevibacillus panacihumi</name>
    <dbReference type="NCBI Taxonomy" id="497735"/>
    <lineage>
        <taxon>Bacteria</taxon>
        <taxon>Bacillati</taxon>
        <taxon>Bacillota</taxon>
        <taxon>Bacilli</taxon>
        <taxon>Bacillales</taxon>
        <taxon>Paenibacillaceae</taxon>
        <taxon>Brevibacillus</taxon>
    </lineage>
</organism>
<dbReference type="RefSeq" id="WP_122914778.1">
    <property type="nucleotide sequence ID" value="NZ_RHHT01000046.1"/>
</dbReference>
<dbReference type="EC" id="5.1.99.1" evidence="4"/>
<dbReference type="InterPro" id="IPR017515">
    <property type="entry name" value="MeMalonyl-CoA_epimerase"/>
</dbReference>
<dbReference type="Gene3D" id="3.10.180.10">
    <property type="entry name" value="2,3-Dihydroxybiphenyl 1,2-Dioxygenase, domain 1"/>
    <property type="match status" value="1"/>
</dbReference>
<evidence type="ECO:0000313" key="4">
    <source>
        <dbReference type="EMBL" id="RNB75119.1"/>
    </source>
</evidence>
<evidence type="ECO:0000313" key="5">
    <source>
        <dbReference type="Proteomes" id="UP000281915"/>
    </source>
</evidence>
<dbReference type="InterPro" id="IPR029068">
    <property type="entry name" value="Glyas_Bleomycin-R_OHBP_Dase"/>
</dbReference>
<dbReference type="EMBL" id="RHHT01000046">
    <property type="protein sequence ID" value="RNB75119.1"/>
    <property type="molecule type" value="Genomic_DNA"/>
</dbReference>
<dbReference type="InterPro" id="IPR051785">
    <property type="entry name" value="MMCE/EMCE_epimerase"/>
</dbReference>
<dbReference type="SUPFAM" id="SSF54593">
    <property type="entry name" value="Glyoxalase/Bleomycin resistance protein/Dihydroxybiphenyl dioxygenase"/>
    <property type="match status" value="1"/>
</dbReference>
<comment type="caution">
    <text evidence="4">The sequence shown here is derived from an EMBL/GenBank/DDBJ whole genome shotgun (WGS) entry which is preliminary data.</text>
</comment>
<evidence type="ECO:0000256" key="1">
    <source>
        <dbReference type="ARBA" id="ARBA00009308"/>
    </source>
</evidence>
<keyword evidence="4" id="KW-0413">Isomerase</keyword>
<protein>
    <submittedName>
        <fullName evidence="4">Methylmalonyl-CoA epimerase</fullName>
        <ecNumber evidence="4">5.1.99.1</ecNumber>
    </submittedName>
</protein>
<dbReference type="NCBIfam" id="TIGR03081">
    <property type="entry name" value="metmalonyl_epim"/>
    <property type="match status" value="1"/>
</dbReference>
<dbReference type="CDD" id="cd07249">
    <property type="entry name" value="MMCE"/>
    <property type="match status" value="1"/>
</dbReference>
<dbReference type="Proteomes" id="UP000281915">
    <property type="component" value="Unassembled WGS sequence"/>
</dbReference>
<evidence type="ECO:0000256" key="2">
    <source>
        <dbReference type="ARBA" id="ARBA00022723"/>
    </source>
</evidence>
<dbReference type="GO" id="GO:0046872">
    <property type="term" value="F:metal ion binding"/>
    <property type="evidence" value="ECO:0007669"/>
    <property type="project" value="UniProtKB-KW"/>
</dbReference>
<dbReference type="PANTHER" id="PTHR43048">
    <property type="entry name" value="METHYLMALONYL-COA EPIMERASE"/>
    <property type="match status" value="1"/>
</dbReference>